<accession>A0A0V1D8K5</accession>
<name>A0A0V1D8K5_TRIBR</name>
<dbReference type="Proteomes" id="UP000054653">
    <property type="component" value="Unassembled WGS sequence"/>
</dbReference>
<dbReference type="InterPro" id="IPR043502">
    <property type="entry name" value="DNA/RNA_pol_sf"/>
</dbReference>
<evidence type="ECO:0000313" key="2">
    <source>
        <dbReference type="EMBL" id="KRY57787.1"/>
    </source>
</evidence>
<evidence type="ECO:0000259" key="1">
    <source>
        <dbReference type="Pfam" id="PF17919"/>
    </source>
</evidence>
<organism evidence="2 3">
    <name type="scientific">Trichinella britovi</name>
    <name type="common">Parasitic roundworm</name>
    <dbReference type="NCBI Taxonomy" id="45882"/>
    <lineage>
        <taxon>Eukaryota</taxon>
        <taxon>Metazoa</taxon>
        <taxon>Ecdysozoa</taxon>
        <taxon>Nematoda</taxon>
        <taxon>Enoplea</taxon>
        <taxon>Dorylaimia</taxon>
        <taxon>Trichinellida</taxon>
        <taxon>Trichinellidae</taxon>
        <taxon>Trichinella</taxon>
    </lineage>
</organism>
<dbReference type="EMBL" id="JYDI01000027">
    <property type="protein sequence ID" value="KRY57787.1"/>
    <property type="molecule type" value="Genomic_DNA"/>
</dbReference>
<feature type="domain" description="Reverse transcriptase/retrotransposon-derived protein RNase H-like" evidence="1">
    <location>
        <begin position="104"/>
        <end position="167"/>
    </location>
</feature>
<dbReference type="SUPFAM" id="SSF56672">
    <property type="entry name" value="DNA/RNA polymerases"/>
    <property type="match status" value="1"/>
</dbReference>
<protein>
    <recommendedName>
        <fullName evidence="1">Reverse transcriptase/retrotransposon-derived protein RNase H-like domain-containing protein</fullName>
    </recommendedName>
</protein>
<dbReference type="AlphaFoldDB" id="A0A0V1D8K5"/>
<keyword evidence="3" id="KW-1185">Reference proteome</keyword>
<sequence length="167" mass="17928">MDLSALRLDGARLTLSPTSDVDNVIVCIGLLGTAAAALPLPPLEVIVALLLLAAFLFATQDFSFPYPEALCSKLNFHRPPPSIGLHFPPQPHLLLLLVLAASLRRTVLLDVDASVDALSAVLSHPNDKGLPAVIASASRSLSQPEQKYSATRQQILAIVWATRHFRP</sequence>
<gene>
    <name evidence="2" type="ORF">T03_4095</name>
</gene>
<proteinExistence type="predicted"/>
<evidence type="ECO:0000313" key="3">
    <source>
        <dbReference type="Proteomes" id="UP000054653"/>
    </source>
</evidence>
<comment type="caution">
    <text evidence="2">The sequence shown here is derived from an EMBL/GenBank/DDBJ whole genome shotgun (WGS) entry which is preliminary data.</text>
</comment>
<dbReference type="InterPro" id="IPR041577">
    <property type="entry name" value="RT_RNaseH_2"/>
</dbReference>
<dbReference type="Pfam" id="PF17919">
    <property type="entry name" value="RT_RNaseH_2"/>
    <property type="match status" value="1"/>
</dbReference>
<reference evidence="2 3" key="1">
    <citation type="submission" date="2015-01" db="EMBL/GenBank/DDBJ databases">
        <title>Evolution of Trichinella species and genotypes.</title>
        <authorList>
            <person name="Korhonen P.K."/>
            <person name="Edoardo P."/>
            <person name="Giuseppe L.R."/>
            <person name="Gasser R.B."/>
        </authorList>
    </citation>
    <scope>NUCLEOTIDE SEQUENCE [LARGE SCALE GENOMIC DNA]</scope>
    <source>
        <strain evidence="2">ISS120</strain>
    </source>
</reference>